<evidence type="ECO:0000259" key="2">
    <source>
        <dbReference type="SMART" id="SM00912"/>
    </source>
</evidence>
<dbReference type="Pfam" id="PF05860">
    <property type="entry name" value="TPS"/>
    <property type="match status" value="1"/>
</dbReference>
<sequence>MTINFNFQRLRRCSVRSTLFLALVTLSNGSFCSVVLDGSMGGLPNQIVSAGNGATYNITANLGQTRGANLFHSFSTFDVGGSEIANFSGPSSISNIIARVTSGQNSTIAGQVRASIDQANLWLINPAGIIFGNGAVVDVSGSFNLSTSDFVNFVDGSRFYSQLSPASTLSTAAISSFGFLGASHGAVSFNSDPDVVASVVEASQNVYVGAQTIALDQVNIFAQEVEVSTGAKTVGSITLNQASLQAVEGKVIFLGGQVSAVDSFISAAGKDSGIDIQSNAILLRGASGTSVISSGNLQASGGDILLQADKIQLSNNAQLISSSGGERSGGNIGLISKNILVDSGSVIELASGEGSRAGNLTIDTDNFLLRNNSSLNTSSEFARATAGSITIDATSRFGIENNSQLLATSVISGDGGKVSVSADTIVLRSQSAIDVKTEGAGNANLVDLVATTSITIDQQSTLNASTSGIGNGGDVRLTAPIINIDDSDIVGAVSGLGAGGDIFLIGDAVNISGGSTFNVSSLAPGAVGGNAGLIDIKSGSVSVSGGSRFQLVSVGAGQAGRLKLEATSINFTDSAIEAEARNKGLGGDIVMLADVIDWDGVQVDASVAGEGSGGFLSLLGGTVELKNSFVNITAAGLGGGGRFRSVADSFTSSTTAIVSNTSGAGAGGSVAIEATSINLLAGTTLTAGSTGRGNAGAVTLAAGTFNMVAASILTDARGAGDGGRVKIDADVFSMTEDAAIRSNSFDTGVGGDIKLNAADMHLSAAIVHALGFGLGDAGQISLVATDLVVTDESSINVSAFIGESQGGRITLEADTIAIDHSDFLSDTASAGLGGDIVITGTLIDLLAGTSLKAQTLGRGNAGNIFVTADTLNVAGAALITNSRGEGNGGGVAIDATNFTMTDLATIRSYALGTGSGGNVSITATELSMSNAGINALTNGDGDGGVVNLEATNLSLTAGVSLNVSSNVGSGDAGRIDLTAENIVIDQSRLLSNTSALGRGGNITLTGTNIELRADASLNAETFGSGDAGGIVLVGESVSLVGSSVNTTSTGAGNGGRVGIDAASVTLADAAAIRSDALGAGSGGNVTVVATELSVSDSGIDALTRGDGSGGVVALTAANLTLKEDAVVNVSSLGGTGDAGRIEIAADTLLIDHSRLSSDTTGPGLGGDLTLTSTSMSLLNEALISSSASGVANAGRVNLIAADRFTAVDATVQTVALKSGGGSILISAVERIEIDNSVVSASASGVKSGDDGGNVTIDPVLFTLRQSQIVAQANVGDGGNILLVAENFVADTQTLISASSQQGIDGLVAIESPNQAVNPTSANLNTGFQDLSEFISRRCSTEKLEGRSYLVVENMNPVRQNPNDYLTLGPRLARSATAANDGMAPWQPGC</sequence>
<accession>A0A972VYM9</accession>
<dbReference type="EMBL" id="JABMOJ010000325">
    <property type="protein sequence ID" value="NQV65442.1"/>
    <property type="molecule type" value="Genomic_DNA"/>
</dbReference>
<feature type="domain" description="Filamentous haemagglutinin FhaB/tRNA nuclease CdiA-like TPS" evidence="2">
    <location>
        <begin position="40"/>
        <end position="154"/>
    </location>
</feature>
<dbReference type="InterPro" id="IPR011050">
    <property type="entry name" value="Pectin_lyase_fold/virulence"/>
</dbReference>
<dbReference type="Gene3D" id="2.160.20.10">
    <property type="entry name" value="Single-stranded right-handed beta-helix, Pectin lyase-like"/>
    <property type="match status" value="5"/>
</dbReference>
<dbReference type="InterPro" id="IPR012334">
    <property type="entry name" value="Pectin_lyas_fold"/>
</dbReference>
<gene>
    <name evidence="3" type="ORF">HQ497_08755</name>
</gene>
<dbReference type="Proteomes" id="UP000754644">
    <property type="component" value="Unassembled WGS sequence"/>
</dbReference>
<evidence type="ECO:0000313" key="3">
    <source>
        <dbReference type="EMBL" id="NQV65442.1"/>
    </source>
</evidence>
<organism evidence="3 4">
    <name type="scientific">SAR86 cluster bacterium</name>
    <dbReference type="NCBI Taxonomy" id="2030880"/>
    <lineage>
        <taxon>Bacteria</taxon>
        <taxon>Pseudomonadati</taxon>
        <taxon>Pseudomonadota</taxon>
        <taxon>Gammaproteobacteria</taxon>
        <taxon>SAR86 cluster</taxon>
    </lineage>
</organism>
<feature type="signal peptide" evidence="1">
    <location>
        <begin position="1"/>
        <end position="32"/>
    </location>
</feature>
<comment type="caution">
    <text evidence="3">The sequence shown here is derived from an EMBL/GenBank/DDBJ whole genome shotgun (WGS) entry which is preliminary data.</text>
</comment>
<proteinExistence type="predicted"/>
<protein>
    <submittedName>
        <fullName evidence="3">Filamentous hemagglutinin N-terminal domain-containing protein</fullName>
    </submittedName>
</protein>
<evidence type="ECO:0000256" key="1">
    <source>
        <dbReference type="SAM" id="SignalP"/>
    </source>
</evidence>
<dbReference type="SMART" id="SM00912">
    <property type="entry name" value="Haemagg_act"/>
    <property type="match status" value="1"/>
</dbReference>
<feature type="chain" id="PRO_5037837253" evidence="1">
    <location>
        <begin position="33"/>
        <end position="1389"/>
    </location>
</feature>
<evidence type="ECO:0000313" key="4">
    <source>
        <dbReference type="Proteomes" id="UP000754644"/>
    </source>
</evidence>
<reference evidence="3" key="1">
    <citation type="submission" date="2020-05" db="EMBL/GenBank/DDBJ databases">
        <title>Sulfur intermediates as new biogeochemical hubs in an aquatic model microbial ecosystem.</title>
        <authorList>
            <person name="Vigneron A."/>
        </authorList>
    </citation>
    <scope>NUCLEOTIDE SEQUENCE</scope>
    <source>
        <strain evidence="3">Bin.250</strain>
    </source>
</reference>
<keyword evidence="1" id="KW-0732">Signal</keyword>
<name>A0A972VYM9_9GAMM</name>
<dbReference type="InterPro" id="IPR008638">
    <property type="entry name" value="FhaB/CdiA-like_TPS"/>
</dbReference>
<dbReference type="NCBIfam" id="TIGR01901">
    <property type="entry name" value="adhes_NPXG"/>
    <property type="match status" value="1"/>
</dbReference>
<dbReference type="SUPFAM" id="SSF51126">
    <property type="entry name" value="Pectin lyase-like"/>
    <property type="match status" value="2"/>
</dbReference>